<sequence>MAGQRSKEHFKFPTFFALWMCPDQRLYDAVEFAVRRYSSVDDINNAIREQIVGYRDQIWSTNTLVYTRATADMIPLKGTKSRNVCFVTVFAENIIVFVTSVAPFL</sequence>
<evidence type="ECO:0000313" key="3">
    <source>
        <dbReference type="Proteomes" id="UP000268014"/>
    </source>
</evidence>
<dbReference type="OrthoDB" id="5776105at2759"/>
<name>A0A0N4X6P3_HAEPC</name>
<keyword evidence="3" id="KW-1185">Reference proteome</keyword>
<dbReference type="EMBL" id="UZAF01021788">
    <property type="protein sequence ID" value="VDO80976.1"/>
    <property type="molecule type" value="Genomic_DNA"/>
</dbReference>
<evidence type="ECO:0000313" key="2">
    <source>
        <dbReference type="EMBL" id="VDO80976.1"/>
    </source>
</evidence>
<dbReference type="Proteomes" id="UP000268014">
    <property type="component" value="Unassembled WGS sequence"/>
</dbReference>
<keyword evidence="1" id="KW-0472">Membrane</keyword>
<keyword evidence="1" id="KW-0812">Transmembrane</keyword>
<evidence type="ECO:0000256" key="1">
    <source>
        <dbReference type="SAM" id="Phobius"/>
    </source>
</evidence>
<dbReference type="AlphaFoldDB" id="A0A0N4X6P3"/>
<reference evidence="2 3" key="2">
    <citation type="submission" date="2018-11" db="EMBL/GenBank/DDBJ databases">
        <authorList>
            <consortium name="Pathogen Informatics"/>
        </authorList>
    </citation>
    <scope>NUCLEOTIDE SEQUENCE [LARGE SCALE GENOMIC DNA]</scope>
    <source>
        <strain evidence="2 3">MHpl1</strain>
    </source>
</reference>
<feature type="transmembrane region" description="Helical" evidence="1">
    <location>
        <begin position="83"/>
        <end position="104"/>
    </location>
</feature>
<dbReference type="WBParaSite" id="HPLM_0002003501-mRNA-1">
    <property type="protein sequence ID" value="HPLM_0002003501-mRNA-1"/>
    <property type="gene ID" value="HPLM_0002003501"/>
</dbReference>
<organism evidence="4">
    <name type="scientific">Haemonchus placei</name>
    <name type="common">Barber's pole worm</name>
    <dbReference type="NCBI Taxonomy" id="6290"/>
    <lineage>
        <taxon>Eukaryota</taxon>
        <taxon>Metazoa</taxon>
        <taxon>Ecdysozoa</taxon>
        <taxon>Nematoda</taxon>
        <taxon>Chromadorea</taxon>
        <taxon>Rhabditida</taxon>
        <taxon>Rhabditina</taxon>
        <taxon>Rhabditomorpha</taxon>
        <taxon>Strongyloidea</taxon>
        <taxon>Trichostrongylidae</taxon>
        <taxon>Haemonchus</taxon>
    </lineage>
</organism>
<keyword evidence="1" id="KW-1133">Transmembrane helix</keyword>
<protein>
    <submittedName>
        <fullName evidence="4">Mutator family transposase</fullName>
    </submittedName>
</protein>
<gene>
    <name evidence="2" type="ORF">HPLM_LOCUS20027</name>
</gene>
<dbReference type="OMA" id="IVWICPD"/>
<accession>A0A0N4X6P3</accession>
<evidence type="ECO:0000313" key="4">
    <source>
        <dbReference type="WBParaSite" id="HPLM_0002003501-mRNA-1"/>
    </source>
</evidence>
<proteinExistence type="predicted"/>
<reference evidence="4" key="1">
    <citation type="submission" date="2017-02" db="UniProtKB">
        <authorList>
            <consortium name="WormBaseParasite"/>
        </authorList>
    </citation>
    <scope>IDENTIFICATION</scope>
</reference>